<evidence type="ECO:0000313" key="13">
    <source>
        <dbReference type="EMBL" id="MPM77833.1"/>
    </source>
</evidence>
<dbReference type="EMBL" id="VSSQ01028216">
    <property type="protein sequence ID" value="MPM77833.1"/>
    <property type="molecule type" value="Genomic_DNA"/>
</dbReference>
<feature type="transmembrane region" description="Helical" evidence="12">
    <location>
        <begin position="247"/>
        <end position="270"/>
    </location>
</feature>
<feature type="transmembrane region" description="Helical" evidence="12">
    <location>
        <begin position="204"/>
        <end position="227"/>
    </location>
</feature>
<keyword evidence="7 12" id="KW-1133">Transmembrane helix</keyword>
<keyword evidence="5" id="KW-0133">Cell shape</keyword>
<keyword evidence="2 13" id="KW-0328">Glycosyltransferase</keyword>
<evidence type="ECO:0000256" key="7">
    <source>
        <dbReference type="ARBA" id="ARBA00022989"/>
    </source>
</evidence>
<dbReference type="PANTHER" id="PTHR30474:SF2">
    <property type="entry name" value="PEPTIDOGLYCAN GLYCOSYLTRANSFERASE FTSW-RELATED"/>
    <property type="match status" value="1"/>
</dbReference>
<protein>
    <recommendedName>
        <fullName evidence="10">peptidoglycan glycosyltransferase</fullName>
        <ecNumber evidence="10">2.4.99.28</ecNumber>
    </recommendedName>
    <alternativeName>
        <fullName evidence="9">Peptidoglycan polymerase</fullName>
    </alternativeName>
</protein>
<gene>
    <name evidence="13" type="primary">ftsW_50</name>
    <name evidence="13" type="ORF">SDC9_124841</name>
</gene>
<feature type="transmembrane region" description="Helical" evidence="12">
    <location>
        <begin position="129"/>
        <end position="148"/>
    </location>
</feature>
<name>A0A645CLL6_9ZZZZ</name>
<feature type="transmembrane region" description="Helical" evidence="12">
    <location>
        <begin position="106"/>
        <end position="122"/>
    </location>
</feature>
<dbReference type="Pfam" id="PF01098">
    <property type="entry name" value="FTSW_RODA_SPOVE"/>
    <property type="match status" value="1"/>
</dbReference>
<dbReference type="GO" id="GO:0032153">
    <property type="term" value="C:cell division site"/>
    <property type="evidence" value="ECO:0007669"/>
    <property type="project" value="TreeGrafter"/>
</dbReference>
<keyword evidence="4 12" id="KW-0812">Transmembrane</keyword>
<dbReference type="PANTHER" id="PTHR30474">
    <property type="entry name" value="CELL CYCLE PROTEIN"/>
    <property type="match status" value="1"/>
</dbReference>
<dbReference type="GO" id="GO:0008360">
    <property type="term" value="P:regulation of cell shape"/>
    <property type="evidence" value="ECO:0007669"/>
    <property type="project" value="UniProtKB-KW"/>
</dbReference>
<keyword evidence="3 13" id="KW-0808">Transferase</keyword>
<evidence type="ECO:0000256" key="10">
    <source>
        <dbReference type="ARBA" id="ARBA00044770"/>
    </source>
</evidence>
<feature type="transmembrane region" description="Helical" evidence="12">
    <location>
        <begin position="276"/>
        <end position="298"/>
    </location>
</feature>
<evidence type="ECO:0000256" key="4">
    <source>
        <dbReference type="ARBA" id="ARBA00022692"/>
    </source>
</evidence>
<organism evidence="13">
    <name type="scientific">bioreactor metagenome</name>
    <dbReference type="NCBI Taxonomy" id="1076179"/>
    <lineage>
        <taxon>unclassified sequences</taxon>
        <taxon>metagenomes</taxon>
        <taxon>ecological metagenomes</taxon>
    </lineage>
</organism>
<dbReference type="EC" id="2.4.99.28" evidence="10"/>
<evidence type="ECO:0000256" key="6">
    <source>
        <dbReference type="ARBA" id="ARBA00022984"/>
    </source>
</evidence>
<comment type="subcellular location">
    <subcellularLocation>
        <location evidence="1">Membrane</location>
        <topology evidence="1">Multi-pass membrane protein</topology>
    </subcellularLocation>
</comment>
<accession>A0A645CLL6</accession>
<dbReference type="GO" id="GO:0051301">
    <property type="term" value="P:cell division"/>
    <property type="evidence" value="ECO:0007669"/>
    <property type="project" value="InterPro"/>
</dbReference>
<sequence length="329" mass="35747">MMLLISFVDFRKLERFKLIGILVSIAMLLAVLAFGQETNGAKRWIVIGGQSIQPSEIAKFGMMLYMASFAAKKHKVMHSFTKGMLPMLLVIGIICGLVMLQPNMSMAVIMGLMGYALLFIGGCDTKQMLLLLLVLIGLFILLAIIEPYRMARLTSFVDPWKDALGDGYQLIQSYYALGSGGLLGVGLNNSRQKLLYMTYGESDFIFAIVAEELGLVGALLVLAAYGFIIYRGIRIALLCRDRFGSMLAGGITVVFGLQVFVNIGVCTGLLPTTGQALPFISAGGSSMMIFLAAMGVLLSISRYNSLHSGELEVVEKKAARNAKPERVRA</sequence>
<evidence type="ECO:0000256" key="2">
    <source>
        <dbReference type="ARBA" id="ARBA00022676"/>
    </source>
</evidence>
<evidence type="ECO:0000256" key="1">
    <source>
        <dbReference type="ARBA" id="ARBA00004141"/>
    </source>
</evidence>
<reference evidence="13" key="1">
    <citation type="submission" date="2019-08" db="EMBL/GenBank/DDBJ databases">
        <authorList>
            <person name="Kucharzyk K."/>
            <person name="Murdoch R.W."/>
            <person name="Higgins S."/>
            <person name="Loffler F."/>
        </authorList>
    </citation>
    <scope>NUCLEOTIDE SEQUENCE</scope>
</reference>
<evidence type="ECO:0000256" key="3">
    <source>
        <dbReference type="ARBA" id="ARBA00022679"/>
    </source>
</evidence>
<evidence type="ECO:0000256" key="12">
    <source>
        <dbReference type="SAM" id="Phobius"/>
    </source>
</evidence>
<comment type="caution">
    <text evidence="13">The sequence shown here is derived from an EMBL/GenBank/DDBJ whole genome shotgun (WGS) entry which is preliminary data.</text>
</comment>
<keyword evidence="8 12" id="KW-0472">Membrane</keyword>
<dbReference type="InterPro" id="IPR001182">
    <property type="entry name" value="FtsW/RodA"/>
</dbReference>
<dbReference type="GO" id="GO:0005886">
    <property type="term" value="C:plasma membrane"/>
    <property type="evidence" value="ECO:0007669"/>
    <property type="project" value="TreeGrafter"/>
</dbReference>
<evidence type="ECO:0000256" key="11">
    <source>
        <dbReference type="ARBA" id="ARBA00049902"/>
    </source>
</evidence>
<dbReference type="AlphaFoldDB" id="A0A645CLL6"/>
<evidence type="ECO:0000256" key="5">
    <source>
        <dbReference type="ARBA" id="ARBA00022960"/>
    </source>
</evidence>
<feature type="transmembrane region" description="Helical" evidence="12">
    <location>
        <begin position="83"/>
        <end position="100"/>
    </location>
</feature>
<dbReference type="GO" id="GO:0008955">
    <property type="term" value="F:peptidoglycan glycosyltransferase activity"/>
    <property type="evidence" value="ECO:0007669"/>
    <property type="project" value="UniProtKB-EC"/>
</dbReference>
<comment type="catalytic activity">
    <reaction evidence="11">
        <text>[GlcNAc-(1-&gt;4)-Mur2Ac(oyl-L-Ala-gamma-D-Glu-L-Lys-D-Ala-D-Ala)](n)-di-trans,octa-cis-undecaprenyl diphosphate + beta-D-GlcNAc-(1-&gt;4)-Mur2Ac(oyl-L-Ala-gamma-D-Glu-L-Lys-D-Ala-D-Ala)-di-trans,octa-cis-undecaprenyl diphosphate = [GlcNAc-(1-&gt;4)-Mur2Ac(oyl-L-Ala-gamma-D-Glu-L-Lys-D-Ala-D-Ala)](n+1)-di-trans,octa-cis-undecaprenyl diphosphate + di-trans,octa-cis-undecaprenyl diphosphate + H(+)</text>
        <dbReference type="Rhea" id="RHEA:23708"/>
        <dbReference type="Rhea" id="RHEA-COMP:9602"/>
        <dbReference type="Rhea" id="RHEA-COMP:9603"/>
        <dbReference type="ChEBI" id="CHEBI:15378"/>
        <dbReference type="ChEBI" id="CHEBI:58405"/>
        <dbReference type="ChEBI" id="CHEBI:60033"/>
        <dbReference type="ChEBI" id="CHEBI:78435"/>
        <dbReference type="EC" id="2.4.99.28"/>
    </reaction>
</comment>
<proteinExistence type="predicted"/>
<dbReference type="GO" id="GO:0015648">
    <property type="term" value="F:lipid-linked peptidoglycan transporter activity"/>
    <property type="evidence" value="ECO:0007669"/>
    <property type="project" value="TreeGrafter"/>
</dbReference>
<evidence type="ECO:0000256" key="9">
    <source>
        <dbReference type="ARBA" id="ARBA00032370"/>
    </source>
</evidence>
<dbReference type="GO" id="GO:0009252">
    <property type="term" value="P:peptidoglycan biosynthetic process"/>
    <property type="evidence" value="ECO:0007669"/>
    <property type="project" value="UniProtKB-KW"/>
</dbReference>
<keyword evidence="6" id="KW-0573">Peptidoglycan synthesis</keyword>
<evidence type="ECO:0000256" key="8">
    <source>
        <dbReference type="ARBA" id="ARBA00023136"/>
    </source>
</evidence>